<evidence type="ECO:0000256" key="1">
    <source>
        <dbReference type="ARBA" id="ARBA00004141"/>
    </source>
</evidence>
<dbReference type="PANTHER" id="PTHR34857">
    <property type="entry name" value="SLL0384 PROTEIN"/>
    <property type="match status" value="1"/>
</dbReference>
<evidence type="ECO:0000256" key="4">
    <source>
        <dbReference type="ARBA" id="ARBA00022989"/>
    </source>
</evidence>
<dbReference type="InterPro" id="IPR051611">
    <property type="entry name" value="ECF_transporter_component"/>
</dbReference>
<name>X1LCY9_9ZZZZ</name>
<protein>
    <recommendedName>
        <fullName evidence="8">Cobalt transport protein</fullName>
    </recommendedName>
</protein>
<dbReference type="InterPro" id="IPR003339">
    <property type="entry name" value="ABC/ECF_trnsptr_transmembrane"/>
</dbReference>
<feature type="transmembrane region" description="Helical" evidence="6">
    <location>
        <begin position="64"/>
        <end position="82"/>
    </location>
</feature>
<keyword evidence="5 6" id="KW-0472">Membrane</keyword>
<evidence type="ECO:0000256" key="5">
    <source>
        <dbReference type="ARBA" id="ARBA00023136"/>
    </source>
</evidence>
<feature type="transmembrane region" description="Helical" evidence="6">
    <location>
        <begin position="102"/>
        <end position="129"/>
    </location>
</feature>
<evidence type="ECO:0000256" key="2">
    <source>
        <dbReference type="ARBA" id="ARBA00022475"/>
    </source>
</evidence>
<dbReference type="AlphaFoldDB" id="X1LCY9"/>
<dbReference type="GO" id="GO:0005886">
    <property type="term" value="C:plasma membrane"/>
    <property type="evidence" value="ECO:0007669"/>
    <property type="project" value="UniProtKB-ARBA"/>
</dbReference>
<feature type="transmembrane region" description="Helical" evidence="6">
    <location>
        <begin position="22"/>
        <end position="52"/>
    </location>
</feature>
<comment type="caution">
    <text evidence="7">The sequence shown here is derived from an EMBL/GenBank/DDBJ whole genome shotgun (WGS) entry which is preliminary data.</text>
</comment>
<keyword evidence="3 6" id="KW-0812">Transmembrane</keyword>
<sequence length="174" mass="19144">MTPPLHFNTGSAVHRMDPRVKLVYFVLAITCLLMFDHPLVMAAFMLILFGLAATYIDLRHLRPFVKFLLPLFVLFTFIQGFIRPEGAVLWHLPDWLPLGAGAAIHLGGIVYGVGMTFRLFGLLLTAALVSMTTEAADLVLAMRSFGLPFTYAFTLTSTTRLVPTVARDAACVGD</sequence>
<dbReference type="CDD" id="cd16914">
    <property type="entry name" value="EcfT"/>
    <property type="match status" value="1"/>
</dbReference>
<evidence type="ECO:0008006" key="8">
    <source>
        <dbReference type="Google" id="ProtNLM"/>
    </source>
</evidence>
<evidence type="ECO:0000256" key="3">
    <source>
        <dbReference type="ARBA" id="ARBA00022692"/>
    </source>
</evidence>
<feature type="non-terminal residue" evidence="7">
    <location>
        <position position="174"/>
    </location>
</feature>
<dbReference type="EMBL" id="BARV01011072">
    <property type="protein sequence ID" value="GAI03726.1"/>
    <property type="molecule type" value="Genomic_DNA"/>
</dbReference>
<keyword evidence="2" id="KW-1003">Cell membrane</keyword>
<keyword evidence="4 6" id="KW-1133">Transmembrane helix</keyword>
<comment type="subcellular location">
    <subcellularLocation>
        <location evidence="1">Membrane</location>
        <topology evidence="1">Multi-pass membrane protein</topology>
    </subcellularLocation>
</comment>
<dbReference type="Pfam" id="PF02361">
    <property type="entry name" value="CbiQ"/>
    <property type="match status" value="1"/>
</dbReference>
<organism evidence="7">
    <name type="scientific">marine sediment metagenome</name>
    <dbReference type="NCBI Taxonomy" id="412755"/>
    <lineage>
        <taxon>unclassified sequences</taxon>
        <taxon>metagenomes</taxon>
        <taxon>ecological metagenomes</taxon>
    </lineage>
</organism>
<proteinExistence type="predicted"/>
<dbReference type="PANTHER" id="PTHR34857:SF2">
    <property type="entry name" value="SLL0384 PROTEIN"/>
    <property type="match status" value="1"/>
</dbReference>
<reference evidence="7" key="1">
    <citation type="journal article" date="2014" name="Front. Microbiol.">
        <title>High frequency of phylogenetically diverse reductive dehalogenase-homologous genes in deep subseafloor sedimentary metagenomes.</title>
        <authorList>
            <person name="Kawai M."/>
            <person name="Futagami T."/>
            <person name="Toyoda A."/>
            <person name="Takaki Y."/>
            <person name="Nishi S."/>
            <person name="Hori S."/>
            <person name="Arai W."/>
            <person name="Tsubouchi T."/>
            <person name="Morono Y."/>
            <person name="Uchiyama I."/>
            <person name="Ito T."/>
            <person name="Fujiyama A."/>
            <person name="Inagaki F."/>
            <person name="Takami H."/>
        </authorList>
    </citation>
    <scope>NUCLEOTIDE SEQUENCE</scope>
    <source>
        <strain evidence="7">Expedition CK06-06</strain>
    </source>
</reference>
<evidence type="ECO:0000313" key="7">
    <source>
        <dbReference type="EMBL" id="GAI03726.1"/>
    </source>
</evidence>
<gene>
    <name evidence="7" type="ORF">S06H3_21165</name>
</gene>
<accession>X1LCY9</accession>
<evidence type="ECO:0000256" key="6">
    <source>
        <dbReference type="SAM" id="Phobius"/>
    </source>
</evidence>